<evidence type="ECO:0000313" key="10">
    <source>
        <dbReference type="EMBL" id="RFA36894.1"/>
    </source>
</evidence>
<dbReference type="RefSeq" id="WP_116302157.1">
    <property type="nucleotide sequence ID" value="NZ_NFZV01000008.1"/>
</dbReference>
<comment type="subcellular location">
    <subcellularLocation>
        <location evidence="1">Cell membrane</location>
        <topology evidence="1">Multi-pass membrane protein</topology>
    </subcellularLocation>
    <subcellularLocation>
        <location evidence="7">Membrane</location>
        <topology evidence="7">Multi-pass membrane protein</topology>
    </subcellularLocation>
</comment>
<keyword evidence="6 8" id="KW-0472">Membrane</keyword>
<feature type="transmembrane region" description="Helical" evidence="8">
    <location>
        <begin position="351"/>
        <end position="373"/>
    </location>
</feature>
<sequence>MSAFVSAAGGLQLALITPWAVLLLFTLPRLRTPAVYLLPIAPLPALVLAFCGSAEAVVWRPESLPGIGFVLDATAGAFLLPAALIWSLAGAFVLAWFGQRPNPGFAALWCLSLGGSLGLVLADGVLAFYVALGVMTFAAYGLIVYSRDTAARQAGYRYFLMMSVGELCLLTAVALLAARSAPGEFLAFEAVLAGAPTVPLVLFGIGFGLKLGVVGLHSWLPRAHSVAPVPASAVLSGVMIKAGALGWWRVVEPGLGNMPSWGMTLVVLGVIGTFYGALRAMFSARAKTVLAWSSVSQMGLIVVVAGLALSEPAAVASAWTATTVFVLHHGLVKAGLFLGVGVFMRTGQRTLVWVLLACLALALAGAPFTGGLLAKTALGLAATPTAYAEWMPAMLYLSSVVTMLAMLRFLAVVRQERAVGTQFGGWWLLGTWCGAVVLALALPWRWFAGEPLVADSVGLSAVWGASWPLLLALLVASAWRWLPVTGLGGWGRPLPCLEQASVQRLWQVGALCLTRLERGLHRWPIIGHSLLVLALVLLFVLGQSAVGSKWPPF</sequence>
<reference evidence="11" key="1">
    <citation type="submission" date="2017-05" db="EMBL/GenBank/DDBJ databases">
        <authorList>
            <person name="Sharma S."/>
            <person name="Sidhu C."/>
            <person name="Pinnaka A.K."/>
        </authorList>
    </citation>
    <scope>NUCLEOTIDE SEQUENCE [LARGE SCALE GENOMIC DNA]</scope>
    <source>
        <strain evidence="11">AK93</strain>
    </source>
</reference>
<feature type="transmembrane region" description="Helical" evidence="8">
    <location>
        <begin position="227"/>
        <end position="248"/>
    </location>
</feature>
<feature type="transmembrane region" description="Helical" evidence="8">
    <location>
        <begin position="104"/>
        <end position="122"/>
    </location>
</feature>
<feature type="transmembrane region" description="Helical" evidence="8">
    <location>
        <begin position="321"/>
        <end position="344"/>
    </location>
</feature>
<accession>A0A3E0WV93</accession>
<dbReference type="InterPro" id="IPR001750">
    <property type="entry name" value="ND/Mrp_TM"/>
</dbReference>
<dbReference type="Proteomes" id="UP000256763">
    <property type="component" value="Unassembled WGS sequence"/>
</dbReference>
<feature type="transmembrane region" description="Helical" evidence="8">
    <location>
        <begin position="393"/>
        <end position="413"/>
    </location>
</feature>
<evidence type="ECO:0000256" key="4">
    <source>
        <dbReference type="ARBA" id="ARBA00022692"/>
    </source>
</evidence>
<dbReference type="InterPro" id="IPR050586">
    <property type="entry name" value="CPA3_Na-H_Antiporter_D"/>
</dbReference>
<feature type="transmembrane region" description="Helical" evidence="8">
    <location>
        <begin position="128"/>
        <end position="146"/>
    </location>
</feature>
<feature type="transmembrane region" description="Helical" evidence="8">
    <location>
        <begin position="459"/>
        <end position="482"/>
    </location>
</feature>
<dbReference type="PRINTS" id="PR01437">
    <property type="entry name" value="NUOXDRDTASE4"/>
</dbReference>
<comment type="caution">
    <text evidence="10">The sequence shown here is derived from an EMBL/GenBank/DDBJ whole genome shotgun (WGS) entry which is preliminary data.</text>
</comment>
<dbReference type="Pfam" id="PF00361">
    <property type="entry name" value="Proton_antipo_M"/>
    <property type="match status" value="1"/>
</dbReference>
<feature type="transmembrane region" description="Helical" evidence="8">
    <location>
        <begin position="525"/>
        <end position="546"/>
    </location>
</feature>
<dbReference type="EMBL" id="NFZW01000008">
    <property type="protein sequence ID" value="RFA36894.1"/>
    <property type="molecule type" value="Genomic_DNA"/>
</dbReference>
<dbReference type="AlphaFoldDB" id="A0A3E0WV93"/>
<feature type="transmembrane region" description="Helical" evidence="8">
    <location>
        <begin position="78"/>
        <end position="97"/>
    </location>
</feature>
<evidence type="ECO:0000256" key="3">
    <source>
        <dbReference type="ARBA" id="ARBA00022475"/>
    </source>
</evidence>
<dbReference type="OrthoDB" id="9768329at2"/>
<dbReference type="GO" id="GO:0042773">
    <property type="term" value="P:ATP synthesis coupled electron transport"/>
    <property type="evidence" value="ECO:0007669"/>
    <property type="project" value="InterPro"/>
</dbReference>
<comment type="similarity">
    <text evidence="2">Belongs to the CPA3 antiporters (TC 2.A.63) subunit D family.</text>
</comment>
<feature type="transmembrane region" description="Helical" evidence="8">
    <location>
        <begin position="425"/>
        <end position="447"/>
    </location>
</feature>
<keyword evidence="11" id="KW-1185">Reference proteome</keyword>
<organism evidence="10 11">
    <name type="scientific">Alkalilimnicola ehrlichii</name>
    <dbReference type="NCBI Taxonomy" id="351052"/>
    <lineage>
        <taxon>Bacteria</taxon>
        <taxon>Pseudomonadati</taxon>
        <taxon>Pseudomonadota</taxon>
        <taxon>Gammaproteobacteria</taxon>
        <taxon>Chromatiales</taxon>
        <taxon>Ectothiorhodospiraceae</taxon>
        <taxon>Alkalilimnicola</taxon>
    </lineage>
</organism>
<dbReference type="PANTHER" id="PTHR42703">
    <property type="entry name" value="NADH DEHYDROGENASE"/>
    <property type="match status" value="1"/>
</dbReference>
<feature type="domain" description="NADH:quinone oxidoreductase/Mrp antiporter transmembrane" evidence="9">
    <location>
        <begin position="123"/>
        <end position="402"/>
    </location>
</feature>
<gene>
    <name evidence="10" type="ORF">CAL65_10295</name>
</gene>
<feature type="transmembrane region" description="Helical" evidence="8">
    <location>
        <begin position="198"/>
        <end position="220"/>
    </location>
</feature>
<feature type="transmembrane region" description="Helical" evidence="8">
    <location>
        <begin position="290"/>
        <end position="309"/>
    </location>
</feature>
<evidence type="ECO:0000256" key="6">
    <source>
        <dbReference type="ARBA" id="ARBA00023136"/>
    </source>
</evidence>
<evidence type="ECO:0000259" key="9">
    <source>
        <dbReference type="Pfam" id="PF00361"/>
    </source>
</evidence>
<dbReference type="GO" id="GO:0005886">
    <property type="term" value="C:plasma membrane"/>
    <property type="evidence" value="ECO:0007669"/>
    <property type="project" value="UniProtKB-SubCell"/>
</dbReference>
<dbReference type="GO" id="GO:0008137">
    <property type="term" value="F:NADH dehydrogenase (ubiquinone) activity"/>
    <property type="evidence" value="ECO:0007669"/>
    <property type="project" value="InterPro"/>
</dbReference>
<dbReference type="InterPro" id="IPR003918">
    <property type="entry name" value="NADH_UbQ_OxRdtase"/>
</dbReference>
<evidence type="ECO:0000256" key="8">
    <source>
        <dbReference type="SAM" id="Phobius"/>
    </source>
</evidence>
<evidence type="ECO:0000256" key="7">
    <source>
        <dbReference type="RuleBase" id="RU000320"/>
    </source>
</evidence>
<keyword evidence="4 7" id="KW-0812">Transmembrane</keyword>
<feature type="transmembrane region" description="Helical" evidence="8">
    <location>
        <begin position="6"/>
        <end position="27"/>
    </location>
</feature>
<protein>
    <recommendedName>
        <fullName evidence="9">NADH:quinone oxidoreductase/Mrp antiporter transmembrane domain-containing protein</fullName>
    </recommendedName>
</protein>
<feature type="transmembrane region" description="Helical" evidence="8">
    <location>
        <begin position="158"/>
        <end position="178"/>
    </location>
</feature>
<keyword evidence="5 8" id="KW-1133">Transmembrane helix</keyword>
<feature type="transmembrane region" description="Helical" evidence="8">
    <location>
        <begin position="34"/>
        <end position="58"/>
    </location>
</feature>
<keyword evidence="3" id="KW-1003">Cell membrane</keyword>
<proteinExistence type="inferred from homology"/>
<evidence type="ECO:0000256" key="2">
    <source>
        <dbReference type="ARBA" id="ARBA00005346"/>
    </source>
</evidence>
<evidence type="ECO:0000256" key="5">
    <source>
        <dbReference type="ARBA" id="ARBA00022989"/>
    </source>
</evidence>
<evidence type="ECO:0000256" key="1">
    <source>
        <dbReference type="ARBA" id="ARBA00004651"/>
    </source>
</evidence>
<dbReference type="PANTHER" id="PTHR42703:SF1">
    <property type="entry name" value="NA(+)_H(+) ANTIPORTER SUBUNIT D1"/>
    <property type="match status" value="1"/>
</dbReference>
<feature type="transmembrane region" description="Helical" evidence="8">
    <location>
        <begin position="260"/>
        <end position="278"/>
    </location>
</feature>
<evidence type="ECO:0000313" key="11">
    <source>
        <dbReference type="Proteomes" id="UP000256763"/>
    </source>
</evidence>
<name>A0A3E0WV93_9GAMM</name>